<sequence length="56" mass="6404">MLKTASVKCSVTRCEPIHAFELTELTLLVNIYTVNIMLYSIRVKIPGLTQQDEYNT</sequence>
<evidence type="ECO:0000313" key="1">
    <source>
        <dbReference type="EMBL" id="ARU55206.1"/>
    </source>
</evidence>
<dbReference type="KEGG" id="ome:OLMES_1121"/>
<gene>
    <name evidence="1" type="ORF">OLMES_1121</name>
</gene>
<protein>
    <submittedName>
        <fullName evidence="1">Uncharacterized protein</fullName>
    </submittedName>
</protein>
<keyword evidence="2" id="KW-1185">Reference proteome</keyword>
<evidence type="ECO:0000313" key="2">
    <source>
        <dbReference type="Proteomes" id="UP000196027"/>
    </source>
</evidence>
<name>A0A1Y0I5Y0_9GAMM</name>
<dbReference type="AlphaFoldDB" id="A0A1Y0I5Y0"/>
<dbReference type="Proteomes" id="UP000196027">
    <property type="component" value="Chromosome"/>
</dbReference>
<organism evidence="1 2">
    <name type="scientific">Oleiphilus messinensis</name>
    <dbReference type="NCBI Taxonomy" id="141451"/>
    <lineage>
        <taxon>Bacteria</taxon>
        <taxon>Pseudomonadati</taxon>
        <taxon>Pseudomonadota</taxon>
        <taxon>Gammaproteobacteria</taxon>
        <taxon>Oceanospirillales</taxon>
        <taxon>Oleiphilaceae</taxon>
        <taxon>Oleiphilus</taxon>
    </lineage>
</organism>
<reference evidence="1 2" key="1">
    <citation type="submission" date="2017-05" db="EMBL/GenBank/DDBJ databases">
        <title>Genomic insights into alkan degradation activity of Oleiphilus messinensis.</title>
        <authorList>
            <person name="Kozyavkin S.A."/>
            <person name="Slesarev A.I."/>
            <person name="Golyshin P.N."/>
            <person name="Korzhenkov A."/>
            <person name="Golyshina O.N."/>
            <person name="Toshchakov S.V."/>
        </authorList>
    </citation>
    <scope>NUCLEOTIDE SEQUENCE [LARGE SCALE GENOMIC DNA]</scope>
    <source>
        <strain evidence="1 2">ME102</strain>
    </source>
</reference>
<proteinExistence type="predicted"/>
<accession>A0A1Y0I5Y0</accession>
<dbReference type="EMBL" id="CP021425">
    <property type="protein sequence ID" value="ARU55206.1"/>
    <property type="molecule type" value="Genomic_DNA"/>
</dbReference>